<dbReference type="PANTHER" id="PTHR43681:SF1">
    <property type="entry name" value="SARCALUMENIN"/>
    <property type="match status" value="1"/>
</dbReference>
<dbReference type="EC" id="3.6.5.5" evidence="3"/>
<dbReference type="EMBL" id="LAQT01000037">
    <property type="protein sequence ID" value="KPC49343.1"/>
    <property type="molecule type" value="Genomic_DNA"/>
</dbReference>
<dbReference type="GO" id="GO:0016787">
    <property type="term" value="F:hydrolase activity"/>
    <property type="evidence" value="ECO:0007669"/>
    <property type="project" value="UniProtKB-KW"/>
</dbReference>
<keyword evidence="1" id="KW-0175">Coiled coil</keyword>
<dbReference type="RefSeq" id="WP_053939699.1">
    <property type="nucleotide sequence ID" value="NZ_LAQT01000037.1"/>
</dbReference>
<dbReference type="Proteomes" id="UP000037939">
    <property type="component" value="Unassembled WGS sequence"/>
</dbReference>
<keyword evidence="4" id="KW-1185">Reference proteome</keyword>
<name>A0A0N0XG12_9NEIS</name>
<dbReference type="AlphaFoldDB" id="A0A0N0XG12"/>
<dbReference type="OrthoDB" id="5295100at2"/>
<dbReference type="Gene3D" id="3.40.50.300">
    <property type="entry name" value="P-loop containing nucleotide triphosphate hydrolases"/>
    <property type="match status" value="2"/>
</dbReference>
<keyword evidence="3" id="KW-0378">Hydrolase</keyword>
<evidence type="ECO:0000259" key="2">
    <source>
        <dbReference type="Pfam" id="PF00350"/>
    </source>
</evidence>
<evidence type="ECO:0000256" key="1">
    <source>
        <dbReference type="SAM" id="Coils"/>
    </source>
</evidence>
<comment type="caution">
    <text evidence="3">The sequence shown here is derived from an EMBL/GenBank/DDBJ whole genome shotgun (WGS) entry which is preliminary data.</text>
</comment>
<evidence type="ECO:0000313" key="3">
    <source>
        <dbReference type="EMBL" id="KPC49343.1"/>
    </source>
</evidence>
<organism evidence="3 4">
    <name type="scientific">Amantichitinum ursilacus</name>
    <dbReference type="NCBI Taxonomy" id="857265"/>
    <lineage>
        <taxon>Bacteria</taxon>
        <taxon>Pseudomonadati</taxon>
        <taxon>Pseudomonadota</taxon>
        <taxon>Betaproteobacteria</taxon>
        <taxon>Neisseriales</taxon>
        <taxon>Chitinibacteraceae</taxon>
        <taxon>Amantichitinum</taxon>
    </lineage>
</organism>
<gene>
    <name evidence="3" type="ORF">WG78_20650</name>
</gene>
<proteinExistence type="predicted"/>
<sequence length="669" mass="75466">MSAEFLHSDAIAVNDVDSTDRLVGDFQAYSAWRGQLSQKVSQLSRWLNEQDLEDAQTQMRIQSLLEKLKDDKLNIAFVAEFSRGKSELINAIFFAHYGQRVLPSSAGRTTMCPTEILYDASRPPSIQLLPIETRLQNVTTSEYRRYTDEWTTTLLDLDNAEAMLGAFRQVGQTKRVPTELAKQFGLYDENDPDQRIAVGADGLIEIPAWRHAIINFPHPLLEQGLVILDTPGLNAIGTEPELTLNLLPNAHAILFILAADTGVTKSDIDVWRNHIGKAQGGARGRLVVLNKIDGLWDDLKSGAEIEGEISRQVQTTAELLGVPTSHVYPISAQKALVAKVQHDDALLDRARLGALEAALSGELLPAKQDIVRDSTITEVDDIVLATRQILTARRTGLQEQLEELSRLRGKNQDVVVQMMDKVQADKRHFEQGLVRFQALRSIFSQQTNQLMSLLGMDALKAEIARIRDEMERTWFSFGEGGLRAVMERFFKDTNANIARSAEQVAEIQAMMAAMYKKFSEEHGLGQVTPPPFSTLKYHKEMARLEKSFREHFNTVSHLLTTGRNRITAKFFETVASRVVTVFEVANRDVENWLKAVMAPMETQVREHQLQLRRRLESIKRIHKATDTLEGRIEELEEMDTQLLEQLNELDARHRMVLAALNTEIVRMAA</sequence>
<protein>
    <submittedName>
        <fullName evidence="3">Bacterial dynamin-like protein</fullName>
        <ecNumber evidence="3">3.6.5.5</ecNumber>
    </submittedName>
</protein>
<dbReference type="InterPro" id="IPR027417">
    <property type="entry name" value="P-loop_NTPase"/>
</dbReference>
<dbReference type="STRING" id="857265.WG78_20650"/>
<dbReference type="PATRIC" id="fig|857265.3.peg.4228"/>
<feature type="domain" description="Dynamin N-terminal" evidence="2">
    <location>
        <begin position="75"/>
        <end position="291"/>
    </location>
</feature>
<dbReference type="InterPro" id="IPR051943">
    <property type="entry name" value="TRAFAC_Dynamin-like_GTPase"/>
</dbReference>
<feature type="coiled-coil region" evidence="1">
    <location>
        <begin position="618"/>
        <end position="652"/>
    </location>
</feature>
<dbReference type="PANTHER" id="PTHR43681">
    <property type="entry name" value="TRANSMEMBRANE GTPASE FZO"/>
    <property type="match status" value="1"/>
</dbReference>
<evidence type="ECO:0000313" key="4">
    <source>
        <dbReference type="Proteomes" id="UP000037939"/>
    </source>
</evidence>
<dbReference type="InterPro" id="IPR045063">
    <property type="entry name" value="Dynamin_N"/>
</dbReference>
<reference evidence="3 4" key="1">
    <citation type="submission" date="2015-07" db="EMBL/GenBank/DDBJ databases">
        <title>Draft genome sequence of the Amantichitinum ursilacus IGB-41, a new chitin-degrading bacterium.</title>
        <authorList>
            <person name="Kirstahler P."/>
            <person name="Guenther M."/>
            <person name="Grumaz C."/>
            <person name="Rupp S."/>
            <person name="Zibek S."/>
            <person name="Sohn K."/>
        </authorList>
    </citation>
    <scope>NUCLEOTIDE SEQUENCE [LARGE SCALE GENOMIC DNA]</scope>
    <source>
        <strain evidence="3 4">IGB-41</strain>
    </source>
</reference>
<dbReference type="SUPFAM" id="SSF52540">
    <property type="entry name" value="P-loop containing nucleoside triphosphate hydrolases"/>
    <property type="match status" value="1"/>
</dbReference>
<dbReference type="Pfam" id="PF00350">
    <property type="entry name" value="Dynamin_N"/>
    <property type="match status" value="1"/>
</dbReference>
<accession>A0A0N0XG12</accession>